<organism evidence="11 12">
    <name type="scientific">[Actinomadura] parvosata subsp. kistnae</name>
    <dbReference type="NCBI Taxonomy" id="1909395"/>
    <lineage>
        <taxon>Bacteria</taxon>
        <taxon>Bacillati</taxon>
        <taxon>Actinomycetota</taxon>
        <taxon>Actinomycetes</taxon>
        <taxon>Streptosporangiales</taxon>
        <taxon>Streptosporangiaceae</taxon>
        <taxon>Nonomuraea</taxon>
    </lineage>
</organism>
<dbReference type="KEGG" id="noa:BKM31_12840"/>
<feature type="transmembrane region" description="Helical" evidence="9">
    <location>
        <begin position="84"/>
        <end position="105"/>
    </location>
</feature>
<comment type="catalytic activity">
    <reaction evidence="1">
        <text>ATP + protein L-histidine = ADP + protein N-phospho-L-histidine.</text>
        <dbReference type="EC" id="2.7.13.3"/>
    </reaction>
</comment>
<dbReference type="InterPro" id="IPR050482">
    <property type="entry name" value="Sensor_HK_TwoCompSys"/>
</dbReference>
<accession>A0A1U9ZWA7</accession>
<dbReference type="EMBL" id="CP017717">
    <property type="protein sequence ID" value="AQZ62234.1"/>
    <property type="molecule type" value="Genomic_DNA"/>
</dbReference>
<dbReference type="Gene3D" id="3.30.565.10">
    <property type="entry name" value="Histidine kinase-like ATPase, C-terminal domain"/>
    <property type="match status" value="1"/>
</dbReference>
<keyword evidence="12" id="KW-1185">Reference proteome</keyword>
<evidence type="ECO:0000313" key="11">
    <source>
        <dbReference type="EMBL" id="AQZ62234.1"/>
    </source>
</evidence>
<evidence type="ECO:0000259" key="10">
    <source>
        <dbReference type="SMART" id="SM00387"/>
    </source>
</evidence>
<evidence type="ECO:0000256" key="9">
    <source>
        <dbReference type="SAM" id="Phobius"/>
    </source>
</evidence>
<gene>
    <name evidence="11" type="ORF">BKM31_12840</name>
</gene>
<evidence type="ECO:0000256" key="7">
    <source>
        <dbReference type="ARBA" id="ARBA00022840"/>
    </source>
</evidence>
<evidence type="ECO:0000256" key="5">
    <source>
        <dbReference type="ARBA" id="ARBA00022741"/>
    </source>
</evidence>
<evidence type="ECO:0000256" key="8">
    <source>
        <dbReference type="ARBA" id="ARBA00023012"/>
    </source>
</evidence>
<dbReference type="STRING" id="1909395.BKM31_12840"/>
<dbReference type="Pfam" id="PF07730">
    <property type="entry name" value="HisKA_3"/>
    <property type="match status" value="1"/>
</dbReference>
<feature type="transmembrane region" description="Helical" evidence="9">
    <location>
        <begin position="12"/>
        <end position="33"/>
    </location>
</feature>
<feature type="transmembrane region" description="Helical" evidence="9">
    <location>
        <begin position="53"/>
        <end position="77"/>
    </location>
</feature>
<dbReference type="GO" id="GO:0016020">
    <property type="term" value="C:membrane"/>
    <property type="evidence" value="ECO:0007669"/>
    <property type="project" value="InterPro"/>
</dbReference>
<evidence type="ECO:0000256" key="2">
    <source>
        <dbReference type="ARBA" id="ARBA00012438"/>
    </source>
</evidence>
<keyword evidence="6" id="KW-0418">Kinase</keyword>
<dbReference type="SMART" id="SM00387">
    <property type="entry name" value="HATPase_c"/>
    <property type="match status" value="1"/>
</dbReference>
<dbReference type="SUPFAM" id="SSF55874">
    <property type="entry name" value="ATPase domain of HSP90 chaperone/DNA topoisomerase II/histidine kinase"/>
    <property type="match status" value="1"/>
</dbReference>
<sequence>MVWARRLVTPVVIDRFLALVSAGWGLAALYGLFRDGDGDRPRSLNAFLQMQPGGQGTAAGAVLIGAGLIVVASAALLWRRTRPVTAFAVVWLAASAYFLLALPMASLDAPALSITYALGAYAPGAGGGWAAAAGAALLDAVNAFVEHLPPANVVSAWVQFGVLFLLGRGALNLRNYTREHSRRVLAEEHARTAERQAAIARELHDVISQGMAVVAAQAGGAALDRRPERVGQALRDIADIAHDALQQSHLLLERLRDGEDSRRASDDTRAACDGARAQRASDLDALATCDDVEPRRASDDTLASCDGARARRASDLHALVARFRAAGLPVDLLVTGMPPALTPARESVVYRIVQESLTNALKHTRHAYTVVRITYAEHDVTVEVTDAGPASPGPGSGQGLRGLRERVSALGGTFSAGPTREAGFRVSAELPAG</sequence>
<keyword evidence="7" id="KW-0067">ATP-binding</keyword>
<dbReference type="Proteomes" id="UP000190797">
    <property type="component" value="Chromosome"/>
</dbReference>
<dbReference type="PANTHER" id="PTHR24421">
    <property type="entry name" value="NITRATE/NITRITE SENSOR PROTEIN NARX-RELATED"/>
    <property type="match status" value="1"/>
</dbReference>
<dbReference type="InterPro" id="IPR003594">
    <property type="entry name" value="HATPase_dom"/>
</dbReference>
<keyword evidence="4" id="KW-0808">Transferase</keyword>
<dbReference type="EC" id="2.7.13.3" evidence="2"/>
<dbReference type="GO" id="GO:0005524">
    <property type="term" value="F:ATP binding"/>
    <property type="evidence" value="ECO:0007669"/>
    <property type="project" value="UniProtKB-KW"/>
</dbReference>
<dbReference type="PANTHER" id="PTHR24421:SF10">
    <property type="entry name" value="NITRATE_NITRITE SENSOR PROTEIN NARQ"/>
    <property type="match status" value="1"/>
</dbReference>
<evidence type="ECO:0000313" key="12">
    <source>
        <dbReference type="Proteomes" id="UP000190797"/>
    </source>
</evidence>
<name>A0A1U9ZWA7_9ACTN</name>
<keyword evidence="9" id="KW-1133">Transmembrane helix</keyword>
<keyword evidence="9" id="KW-0472">Membrane</keyword>
<dbReference type="Pfam" id="PF02518">
    <property type="entry name" value="HATPase_c"/>
    <property type="match status" value="1"/>
</dbReference>
<reference evidence="12" key="1">
    <citation type="journal article" date="2017" name="Med. Chem. Commun.">
        <title>Nonomuraea sp. ATCC 55076 harbours the largest actinomycete chromosome to date and the kistamicin biosynthetic gene cluster.</title>
        <authorList>
            <person name="Nazari B."/>
            <person name="Forneris C.C."/>
            <person name="Gibson M.I."/>
            <person name="Moon K."/>
            <person name="Schramma K.R."/>
            <person name="Seyedsayamdost M.R."/>
        </authorList>
    </citation>
    <scope>NUCLEOTIDE SEQUENCE [LARGE SCALE GENOMIC DNA]</scope>
    <source>
        <strain evidence="12">ATCC 55076</strain>
    </source>
</reference>
<feature type="domain" description="Histidine kinase/HSP90-like ATPase" evidence="10">
    <location>
        <begin position="344"/>
        <end position="432"/>
    </location>
</feature>
<evidence type="ECO:0000256" key="6">
    <source>
        <dbReference type="ARBA" id="ARBA00022777"/>
    </source>
</evidence>
<dbReference type="GO" id="GO:0046983">
    <property type="term" value="F:protein dimerization activity"/>
    <property type="evidence" value="ECO:0007669"/>
    <property type="project" value="InterPro"/>
</dbReference>
<evidence type="ECO:0000256" key="1">
    <source>
        <dbReference type="ARBA" id="ARBA00000085"/>
    </source>
</evidence>
<protein>
    <recommendedName>
        <fullName evidence="2">histidine kinase</fullName>
        <ecNumber evidence="2">2.7.13.3</ecNumber>
    </recommendedName>
</protein>
<dbReference type="Gene3D" id="1.20.5.1930">
    <property type="match status" value="1"/>
</dbReference>
<dbReference type="RefSeq" id="WP_080038383.1">
    <property type="nucleotide sequence ID" value="NZ_CP017717.1"/>
</dbReference>
<dbReference type="CDD" id="cd16917">
    <property type="entry name" value="HATPase_UhpB-NarQ-NarX-like"/>
    <property type="match status" value="1"/>
</dbReference>
<dbReference type="InterPro" id="IPR036890">
    <property type="entry name" value="HATPase_C_sf"/>
</dbReference>
<keyword evidence="3" id="KW-0597">Phosphoprotein</keyword>
<dbReference type="InterPro" id="IPR011712">
    <property type="entry name" value="Sig_transdc_His_kin_sub3_dim/P"/>
</dbReference>
<evidence type="ECO:0000256" key="3">
    <source>
        <dbReference type="ARBA" id="ARBA00022553"/>
    </source>
</evidence>
<keyword evidence="5" id="KW-0547">Nucleotide-binding</keyword>
<keyword evidence="8" id="KW-0902">Two-component regulatory system</keyword>
<proteinExistence type="predicted"/>
<dbReference type="AlphaFoldDB" id="A0A1U9ZWA7"/>
<keyword evidence="9" id="KW-0812">Transmembrane</keyword>
<evidence type="ECO:0000256" key="4">
    <source>
        <dbReference type="ARBA" id="ARBA00022679"/>
    </source>
</evidence>
<dbReference type="GO" id="GO:0000155">
    <property type="term" value="F:phosphorelay sensor kinase activity"/>
    <property type="evidence" value="ECO:0007669"/>
    <property type="project" value="InterPro"/>
</dbReference>